<dbReference type="EMBL" id="JAGPXF010000003">
    <property type="protein sequence ID" value="KAH7251388.1"/>
    <property type="molecule type" value="Genomic_DNA"/>
</dbReference>
<feature type="short sequence motif" description="GXSXG" evidence="4">
    <location>
        <begin position="60"/>
        <end position="64"/>
    </location>
</feature>
<dbReference type="AlphaFoldDB" id="A0A8K0WEA5"/>
<dbReference type="GO" id="GO:0016740">
    <property type="term" value="F:transferase activity"/>
    <property type="evidence" value="ECO:0007669"/>
    <property type="project" value="UniProtKB-KW"/>
</dbReference>
<dbReference type="PROSITE" id="PS51635">
    <property type="entry name" value="PNPLA"/>
    <property type="match status" value="1"/>
</dbReference>
<keyword evidence="1 4" id="KW-0378">Hydrolase</keyword>
<dbReference type="GO" id="GO:0016042">
    <property type="term" value="P:lipid catabolic process"/>
    <property type="evidence" value="ECO:0007669"/>
    <property type="project" value="UniProtKB-UniRule"/>
</dbReference>
<evidence type="ECO:0000256" key="1">
    <source>
        <dbReference type="ARBA" id="ARBA00022801"/>
    </source>
</evidence>
<dbReference type="InterPro" id="IPR016035">
    <property type="entry name" value="Acyl_Trfase/lysoPLipase"/>
</dbReference>
<gene>
    <name evidence="6" type="ORF">BKA59DRAFT_416135</name>
</gene>
<keyword evidence="2 4" id="KW-0442">Lipid degradation</keyword>
<feature type="short sequence motif" description="DGA/G" evidence="4">
    <location>
        <begin position="236"/>
        <end position="238"/>
    </location>
</feature>
<organism evidence="6 7">
    <name type="scientific">Fusarium tricinctum</name>
    <dbReference type="NCBI Taxonomy" id="61284"/>
    <lineage>
        <taxon>Eukaryota</taxon>
        <taxon>Fungi</taxon>
        <taxon>Dikarya</taxon>
        <taxon>Ascomycota</taxon>
        <taxon>Pezizomycotina</taxon>
        <taxon>Sordariomycetes</taxon>
        <taxon>Hypocreomycetidae</taxon>
        <taxon>Hypocreales</taxon>
        <taxon>Nectriaceae</taxon>
        <taxon>Fusarium</taxon>
        <taxon>Fusarium tricinctum species complex</taxon>
    </lineage>
</organism>
<proteinExistence type="predicted"/>
<dbReference type="Pfam" id="PF01734">
    <property type="entry name" value="Patatin"/>
    <property type="match status" value="1"/>
</dbReference>
<feature type="domain" description="PNPLA" evidence="5">
    <location>
        <begin position="16"/>
        <end position="249"/>
    </location>
</feature>
<name>A0A8K0WEA5_9HYPO</name>
<dbReference type="SUPFAM" id="SSF52151">
    <property type="entry name" value="FabD/lysophospholipase-like"/>
    <property type="match status" value="1"/>
</dbReference>
<dbReference type="GO" id="GO:0019369">
    <property type="term" value="P:arachidonate metabolic process"/>
    <property type="evidence" value="ECO:0007669"/>
    <property type="project" value="TreeGrafter"/>
</dbReference>
<dbReference type="InterPro" id="IPR002641">
    <property type="entry name" value="PNPLA_dom"/>
</dbReference>
<evidence type="ECO:0000256" key="3">
    <source>
        <dbReference type="ARBA" id="ARBA00023098"/>
    </source>
</evidence>
<protein>
    <submittedName>
        <fullName evidence="6">Acyl transferase/acyl hydrolase/lysophospholipase</fullName>
    </submittedName>
</protein>
<keyword evidence="6" id="KW-0808">Transferase</keyword>
<keyword evidence="3 4" id="KW-0443">Lipid metabolism</keyword>
<dbReference type="CDD" id="cd07216">
    <property type="entry name" value="Pat17_PNPLA8_PNPLA9_like3"/>
    <property type="match status" value="1"/>
</dbReference>
<dbReference type="Gene3D" id="3.40.1090.10">
    <property type="entry name" value="Cytosolic phospholipase A2 catalytic domain"/>
    <property type="match status" value="1"/>
</dbReference>
<evidence type="ECO:0000313" key="7">
    <source>
        <dbReference type="Proteomes" id="UP000813427"/>
    </source>
</evidence>
<evidence type="ECO:0000256" key="2">
    <source>
        <dbReference type="ARBA" id="ARBA00022963"/>
    </source>
</evidence>
<reference evidence="6" key="1">
    <citation type="journal article" date="2021" name="Nat. Commun.">
        <title>Genetic determinants of endophytism in the Arabidopsis root mycobiome.</title>
        <authorList>
            <person name="Mesny F."/>
            <person name="Miyauchi S."/>
            <person name="Thiergart T."/>
            <person name="Pickel B."/>
            <person name="Atanasova L."/>
            <person name="Karlsson M."/>
            <person name="Huettel B."/>
            <person name="Barry K.W."/>
            <person name="Haridas S."/>
            <person name="Chen C."/>
            <person name="Bauer D."/>
            <person name="Andreopoulos W."/>
            <person name="Pangilinan J."/>
            <person name="LaButti K."/>
            <person name="Riley R."/>
            <person name="Lipzen A."/>
            <person name="Clum A."/>
            <person name="Drula E."/>
            <person name="Henrissat B."/>
            <person name="Kohler A."/>
            <person name="Grigoriev I.V."/>
            <person name="Martin F.M."/>
            <person name="Hacquard S."/>
        </authorList>
    </citation>
    <scope>NUCLEOTIDE SEQUENCE</scope>
    <source>
        <strain evidence="6">MPI-SDFR-AT-0068</strain>
    </source>
</reference>
<accession>A0A8K0WEA5</accession>
<feature type="active site" description="Nucleophile" evidence="4">
    <location>
        <position position="62"/>
    </location>
</feature>
<keyword evidence="7" id="KW-1185">Reference proteome</keyword>
<evidence type="ECO:0000259" key="5">
    <source>
        <dbReference type="PROSITE" id="PS51635"/>
    </source>
</evidence>
<dbReference type="OrthoDB" id="1658288at2759"/>
<dbReference type="GO" id="GO:0016020">
    <property type="term" value="C:membrane"/>
    <property type="evidence" value="ECO:0007669"/>
    <property type="project" value="TreeGrafter"/>
</dbReference>
<dbReference type="GO" id="GO:0046486">
    <property type="term" value="P:glycerolipid metabolic process"/>
    <property type="evidence" value="ECO:0007669"/>
    <property type="project" value="UniProtKB-ARBA"/>
</dbReference>
<evidence type="ECO:0000313" key="6">
    <source>
        <dbReference type="EMBL" id="KAH7251388.1"/>
    </source>
</evidence>
<feature type="active site" description="Proton acceptor" evidence="4">
    <location>
        <position position="236"/>
    </location>
</feature>
<sequence length="377" mass="42493">MVYTAATKHPRGLRLLALDGGGVRGIMGLTVLKHLMERVRDRKGLSETPRPSDYFELAGGTSTGGIMGIMLFRLRMSVDDTIKEYDRIAKTIFRPMIYGRDISWIPGASYLNNSKALIQDSRFDAGFMVKAIDEVVEKFGLDENDKKLKGNAPLQHERGARMFCCTTAQNRSESMLMRSYRDKTIYVKSKANDAMSKYGDKMTISIAARATSAAPTFFPEVRFPEEQQNPDLVFWDGGLLNNNPIDQLWYTRFELVEPNDPAPAVSCVISLGTGYVSPAKAQKSWIKVVGVASKVMDFATNTNAKGKDFSRHMSHLNLREEHKDTKYIRFNPYLQEEIGLDEYGRMEDLKEIAKKSMDDPRPEAQEWITKAVDAICA</sequence>
<dbReference type="Proteomes" id="UP000813427">
    <property type="component" value="Unassembled WGS sequence"/>
</dbReference>
<dbReference type="PANTHER" id="PTHR24185:SF1">
    <property type="entry name" value="CALCIUM-INDEPENDENT PHOSPHOLIPASE A2-GAMMA"/>
    <property type="match status" value="1"/>
</dbReference>
<dbReference type="GO" id="GO:0047499">
    <property type="term" value="F:calcium-independent phospholipase A2 activity"/>
    <property type="evidence" value="ECO:0007669"/>
    <property type="project" value="TreeGrafter"/>
</dbReference>
<dbReference type="PANTHER" id="PTHR24185">
    <property type="entry name" value="CALCIUM-INDEPENDENT PHOSPHOLIPASE A2-GAMMA"/>
    <property type="match status" value="1"/>
</dbReference>
<evidence type="ECO:0000256" key="4">
    <source>
        <dbReference type="PROSITE-ProRule" id="PRU01161"/>
    </source>
</evidence>
<comment type="caution">
    <text evidence="6">The sequence shown here is derived from an EMBL/GenBank/DDBJ whole genome shotgun (WGS) entry which is preliminary data.</text>
</comment>
<feature type="short sequence motif" description="GXGXXG" evidence="4">
    <location>
        <begin position="20"/>
        <end position="25"/>
    </location>
</feature>